<protein>
    <recommendedName>
        <fullName evidence="6">DNA 3'-5' helicase</fullName>
        <ecNumber evidence="6">5.6.2.4</ecNumber>
    </recommendedName>
</protein>
<name>A0AA38P1N2_9AGAR</name>
<dbReference type="AlphaFoldDB" id="A0AA38P1N2"/>
<dbReference type="Pfam" id="PF00271">
    <property type="entry name" value="Helicase_C"/>
    <property type="match status" value="1"/>
</dbReference>
<dbReference type="EMBL" id="MU806531">
    <property type="protein sequence ID" value="KAJ3834448.1"/>
    <property type="molecule type" value="Genomic_DNA"/>
</dbReference>
<evidence type="ECO:0000256" key="1">
    <source>
        <dbReference type="ARBA" id="ARBA00005446"/>
    </source>
</evidence>
<dbReference type="GO" id="GO:0016787">
    <property type="term" value="F:hydrolase activity"/>
    <property type="evidence" value="ECO:0007669"/>
    <property type="project" value="UniProtKB-KW"/>
</dbReference>
<comment type="catalytic activity">
    <reaction evidence="5">
        <text>Couples ATP hydrolysis with the unwinding of duplex DNA by translocating in the 3'-5' direction.</text>
        <dbReference type="EC" id="5.6.2.4"/>
    </reaction>
</comment>
<dbReference type="InterPro" id="IPR001650">
    <property type="entry name" value="Helicase_C-like"/>
</dbReference>
<dbReference type="InterPro" id="IPR014001">
    <property type="entry name" value="Helicase_ATP-bd"/>
</dbReference>
<comment type="caution">
    <text evidence="9">The sequence shown here is derived from an EMBL/GenBank/DDBJ whole genome shotgun (WGS) entry which is preliminary data.</text>
</comment>
<evidence type="ECO:0000256" key="5">
    <source>
        <dbReference type="ARBA" id="ARBA00034617"/>
    </source>
</evidence>
<evidence type="ECO:0000313" key="9">
    <source>
        <dbReference type="EMBL" id="KAJ3834448.1"/>
    </source>
</evidence>
<evidence type="ECO:0000256" key="3">
    <source>
        <dbReference type="ARBA" id="ARBA00023235"/>
    </source>
</evidence>
<dbReference type="PROSITE" id="PS51194">
    <property type="entry name" value="HELICASE_CTER"/>
    <property type="match status" value="1"/>
</dbReference>
<proteinExistence type="inferred from homology"/>
<keyword evidence="4" id="KW-0539">Nucleus</keyword>
<dbReference type="Gene3D" id="3.40.50.300">
    <property type="entry name" value="P-loop containing nucleotide triphosphate hydrolases"/>
    <property type="match status" value="2"/>
</dbReference>
<reference evidence="9" key="1">
    <citation type="submission" date="2022-08" db="EMBL/GenBank/DDBJ databases">
        <authorList>
            <consortium name="DOE Joint Genome Institute"/>
            <person name="Min B."/>
            <person name="Riley R."/>
            <person name="Sierra-Patev S."/>
            <person name="Naranjo-Ortiz M."/>
            <person name="Looney B."/>
            <person name="Konkel Z."/>
            <person name="Slot J.C."/>
            <person name="Sakamoto Y."/>
            <person name="Steenwyk J.L."/>
            <person name="Rokas A."/>
            <person name="Carro J."/>
            <person name="Camarero S."/>
            <person name="Ferreira P."/>
            <person name="Molpeceres G."/>
            <person name="Ruiz-Duenas F.J."/>
            <person name="Serrano A."/>
            <person name="Henrissat B."/>
            <person name="Drula E."/>
            <person name="Hughes K.W."/>
            <person name="Mata J.L."/>
            <person name="Ishikawa N.K."/>
            <person name="Vargas-Isla R."/>
            <person name="Ushijima S."/>
            <person name="Smith C.A."/>
            <person name="Ahrendt S."/>
            <person name="Andreopoulos W."/>
            <person name="He G."/>
            <person name="Labutti K."/>
            <person name="Lipzen A."/>
            <person name="Ng V."/>
            <person name="Sandor L."/>
            <person name="Barry K."/>
            <person name="Martinez A.T."/>
            <person name="Xiao Y."/>
            <person name="Gibbons J.G."/>
            <person name="Terashima K."/>
            <person name="Hibbett D.S."/>
            <person name="Grigoriev I.V."/>
        </authorList>
    </citation>
    <scope>NUCLEOTIDE SEQUENCE</scope>
    <source>
        <strain evidence="9">TFB9207</strain>
    </source>
</reference>
<dbReference type="PANTHER" id="PTHR13710">
    <property type="entry name" value="DNA HELICASE RECQ FAMILY MEMBER"/>
    <property type="match status" value="1"/>
</dbReference>
<dbReference type="GO" id="GO:0043138">
    <property type="term" value="F:3'-5' DNA helicase activity"/>
    <property type="evidence" value="ECO:0007669"/>
    <property type="project" value="UniProtKB-EC"/>
</dbReference>
<feature type="domain" description="Helicase C-terminal" evidence="8">
    <location>
        <begin position="172"/>
        <end position="325"/>
    </location>
</feature>
<evidence type="ECO:0000256" key="6">
    <source>
        <dbReference type="ARBA" id="ARBA00034808"/>
    </source>
</evidence>
<dbReference type="GO" id="GO:0009378">
    <property type="term" value="F:four-way junction helicase activity"/>
    <property type="evidence" value="ECO:0007669"/>
    <property type="project" value="TreeGrafter"/>
</dbReference>
<evidence type="ECO:0000256" key="2">
    <source>
        <dbReference type="ARBA" id="ARBA00023125"/>
    </source>
</evidence>
<dbReference type="GO" id="GO:0005737">
    <property type="term" value="C:cytoplasm"/>
    <property type="evidence" value="ECO:0007669"/>
    <property type="project" value="TreeGrafter"/>
</dbReference>
<keyword evidence="2" id="KW-0238">DNA-binding</keyword>
<evidence type="ECO:0000313" key="10">
    <source>
        <dbReference type="Proteomes" id="UP001163846"/>
    </source>
</evidence>
<dbReference type="GO" id="GO:0005634">
    <property type="term" value="C:nucleus"/>
    <property type="evidence" value="ECO:0007669"/>
    <property type="project" value="TreeGrafter"/>
</dbReference>
<keyword evidence="9" id="KW-0378">Hydrolase</keyword>
<dbReference type="GO" id="GO:0005694">
    <property type="term" value="C:chromosome"/>
    <property type="evidence" value="ECO:0007669"/>
    <property type="project" value="TreeGrafter"/>
</dbReference>
<evidence type="ECO:0000256" key="4">
    <source>
        <dbReference type="ARBA" id="ARBA00023242"/>
    </source>
</evidence>
<accession>A0AA38P1N2</accession>
<keyword evidence="10" id="KW-1185">Reference proteome</keyword>
<dbReference type="InterPro" id="IPR027417">
    <property type="entry name" value="P-loop_NTPase"/>
</dbReference>
<evidence type="ECO:0000259" key="7">
    <source>
        <dbReference type="PROSITE" id="PS51192"/>
    </source>
</evidence>
<dbReference type="SUPFAM" id="SSF52540">
    <property type="entry name" value="P-loop containing nucleoside triphosphate hydrolases"/>
    <property type="match status" value="1"/>
</dbReference>
<dbReference type="GO" id="GO:0003677">
    <property type="term" value="F:DNA binding"/>
    <property type="evidence" value="ECO:0007669"/>
    <property type="project" value="UniProtKB-KW"/>
</dbReference>
<feature type="domain" description="Helicase ATP-binding" evidence="7">
    <location>
        <begin position="1"/>
        <end position="140"/>
    </location>
</feature>
<dbReference type="Proteomes" id="UP001163846">
    <property type="component" value="Unassembled WGS sequence"/>
</dbReference>
<dbReference type="EC" id="5.6.2.4" evidence="6"/>
<dbReference type="PROSITE" id="PS51192">
    <property type="entry name" value="HELICASE_ATP_BIND_1"/>
    <property type="match status" value="1"/>
</dbReference>
<organism evidence="9 10">
    <name type="scientific">Lentinula raphanica</name>
    <dbReference type="NCBI Taxonomy" id="153919"/>
    <lineage>
        <taxon>Eukaryota</taxon>
        <taxon>Fungi</taxon>
        <taxon>Dikarya</taxon>
        <taxon>Basidiomycota</taxon>
        <taxon>Agaricomycotina</taxon>
        <taxon>Agaricomycetes</taxon>
        <taxon>Agaricomycetidae</taxon>
        <taxon>Agaricales</taxon>
        <taxon>Marasmiineae</taxon>
        <taxon>Omphalotaceae</taxon>
        <taxon>Lentinula</taxon>
    </lineage>
</organism>
<dbReference type="GO" id="GO:0000724">
    <property type="term" value="P:double-strand break repair via homologous recombination"/>
    <property type="evidence" value="ECO:0007669"/>
    <property type="project" value="TreeGrafter"/>
</dbReference>
<comment type="similarity">
    <text evidence="1">Belongs to the helicase family. RecQ subfamily.</text>
</comment>
<gene>
    <name evidence="9" type="ORF">F5878DRAFT_664756</name>
</gene>
<sequence>MIPILSALVDRNTWTIVAIPLISLLHDYERRLSTLRIPYHIFKDGHLNVYTTPSLILVSSDLAVRQAFRSAVKSAHAIKPVGRFIYDEGQLAVTDSDYRNPLRDAQEFRCVDAPLIIMTGTAPPPSVPIMAERFGLVSPYLIARGCTDRPELCLILETQRSVGDILSRTVELVNDFLETMANDERIMIFVPTLAAGQSIAECLYTTLYSGDKEITPDRNTIYDDWIAGTHKVIVGTSALYAGNDYPHVRMVIFAGTPGDMTGTFQGITRAGRDGTMSHCYILPTKHAKAKFNGYGVTDYAGNAKIVALCNNTPITCLRFQFTHWCDHAGVLCKDSNNGLGVKCSSCLALAGKPIPSWIRPPVSQIIPAEKRLQVIGSSAITCRSDFGAAVNAAEEYRQKRTGWIQPIVDTFQFGFDLFKGLCTLCNTTWHPLEQCPKTGRQTVKLLRLYLKQYPFPSKEEKKNWGSICFHCHLPQLPGDLVHEEFSRERGLCRHPDFMLGLWLRLNLNKQLVQKAYREVGLKQNDEWAWLVARPLPTLQDTSLPKYVSNFVYLIIWYLNFIQSTL</sequence>
<dbReference type="PANTHER" id="PTHR13710:SF153">
    <property type="entry name" value="RECQ-LIKE DNA HELICASE BLM"/>
    <property type="match status" value="1"/>
</dbReference>
<evidence type="ECO:0000259" key="8">
    <source>
        <dbReference type="PROSITE" id="PS51194"/>
    </source>
</evidence>
<keyword evidence="3" id="KW-0413">Isomerase</keyword>